<evidence type="ECO:0000256" key="1">
    <source>
        <dbReference type="SAM" id="MobiDB-lite"/>
    </source>
</evidence>
<keyword evidence="3" id="KW-1185">Reference proteome</keyword>
<organism evidence="2 3">
    <name type="scientific">Musa troglodytarum</name>
    <name type="common">fe'i banana</name>
    <dbReference type="NCBI Taxonomy" id="320322"/>
    <lineage>
        <taxon>Eukaryota</taxon>
        <taxon>Viridiplantae</taxon>
        <taxon>Streptophyta</taxon>
        <taxon>Embryophyta</taxon>
        <taxon>Tracheophyta</taxon>
        <taxon>Spermatophyta</taxon>
        <taxon>Magnoliopsida</taxon>
        <taxon>Liliopsida</taxon>
        <taxon>Zingiberales</taxon>
        <taxon>Musaceae</taxon>
        <taxon>Musa</taxon>
    </lineage>
</organism>
<feature type="compositionally biased region" description="Basic and acidic residues" evidence="1">
    <location>
        <begin position="645"/>
        <end position="655"/>
    </location>
</feature>
<reference evidence="2" key="1">
    <citation type="submission" date="2022-05" db="EMBL/GenBank/DDBJ databases">
        <title>The Musa troglodytarum L. genome provides insights into the mechanism of non-climacteric behaviour and enrichment of carotenoids.</title>
        <authorList>
            <person name="Wang J."/>
        </authorList>
    </citation>
    <scope>NUCLEOTIDE SEQUENCE</scope>
    <source>
        <tissue evidence="2">Leaf</tissue>
    </source>
</reference>
<feature type="region of interest" description="Disordered" evidence="1">
    <location>
        <begin position="119"/>
        <end position="655"/>
    </location>
</feature>
<evidence type="ECO:0000313" key="2">
    <source>
        <dbReference type="EMBL" id="URE42580.1"/>
    </source>
</evidence>
<gene>
    <name evidence="2" type="ORF">MUK42_14272</name>
</gene>
<feature type="compositionally biased region" description="Basic and acidic residues" evidence="1">
    <location>
        <begin position="488"/>
        <end position="519"/>
    </location>
</feature>
<name>A0A9E7HYQ3_9LILI</name>
<proteinExistence type="predicted"/>
<feature type="compositionally biased region" description="Polar residues" evidence="1">
    <location>
        <begin position="360"/>
        <end position="371"/>
    </location>
</feature>
<feature type="compositionally biased region" description="Basic and acidic residues" evidence="1">
    <location>
        <begin position="245"/>
        <end position="317"/>
    </location>
</feature>
<evidence type="ECO:0000313" key="3">
    <source>
        <dbReference type="Proteomes" id="UP001055439"/>
    </source>
</evidence>
<feature type="compositionally biased region" description="Polar residues" evidence="1">
    <location>
        <begin position="548"/>
        <end position="559"/>
    </location>
</feature>
<accession>A0A9E7HYQ3</accession>
<feature type="compositionally biased region" description="Basic and acidic residues" evidence="1">
    <location>
        <begin position="412"/>
        <end position="423"/>
    </location>
</feature>
<feature type="compositionally biased region" description="Polar residues" evidence="1">
    <location>
        <begin position="165"/>
        <end position="174"/>
    </location>
</feature>
<sequence length="655" mass="70974">MARGFHSRDRVGTRMRISFETEANLAVTSYAGHTERCIVLLRIWIKRVVMFQQSSSRHLQNRGSKVKRLLQMALLLSVVVWLVNHVNKNEYGGGDQINLYQEDDVDFGRKGKAGSENVIIIEDQGTNSDETPETNEAGDQADSSDQHTEDNKNESSNKEQEESIQVISNTSQTETQEERLGDKDDSVDSITNSRDSAISNDMSADKEDMLQLPSERSSKNVLDQNDGENTEQIPDQQNKPATQDQAKHDTGEATTSDEERTLNSKNELKGGEITGEVEKEATESHGGVKLESESSSKNSFEVEKEALDLDRGVKSETEGSGASSLEDTTNNANSDDSSLSLSKEENGISTDDVSTEKNAFDSQGDISTDAETTGHHTLENVSSDENTEGEAVDLPSSTEEKELMMPTNSEVPKGEAVEYKDGSNLKSEATEDSPLVEETNTESDDKLMVTSVVDDIKGVELPDTNEALERDAVESSGDDASDAGSNNAKEEKMDSRSSEDAPESKGDGASDAQDTGRNDAEEEKTESWSNEDALEPKADDTSEVQDAGNKSSLGTSSESKPTEEAENSSHNNEDSSEIPTDEIVNVAAAESQGNESSKGEENTSESQGHDSSKVEENTSNTVFEDTTETNPNEETTSGLGNENADSEKEGGKESE</sequence>
<dbReference type="OrthoDB" id="775386at2759"/>
<dbReference type="EMBL" id="CP097511">
    <property type="protein sequence ID" value="URE42580.1"/>
    <property type="molecule type" value="Genomic_DNA"/>
</dbReference>
<feature type="compositionally biased region" description="Basic and acidic residues" evidence="1">
    <location>
        <begin position="176"/>
        <end position="186"/>
    </location>
</feature>
<evidence type="ECO:0008006" key="4">
    <source>
        <dbReference type="Google" id="ProtNLM"/>
    </source>
</evidence>
<dbReference type="Proteomes" id="UP001055439">
    <property type="component" value="Chromosome 9"/>
</dbReference>
<feature type="compositionally biased region" description="Acidic residues" evidence="1">
    <location>
        <begin position="430"/>
        <end position="442"/>
    </location>
</feature>
<feature type="compositionally biased region" description="Polar residues" evidence="1">
    <location>
        <begin position="318"/>
        <end position="333"/>
    </location>
</feature>
<feature type="compositionally biased region" description="Polar residues" evidence="1">
    <location>
        <begin position="230"/>
        <end position="244"/>
    </location>
</feature>
<dbReference type="AlphaFoldDB" id="A0A9E7HYQ3"/>
<feature type="compositionally biased region" description="Polar residues" evidence="1">
    <location>
        <begin position="188"/>
        <end position="202"/>
    </location>
</feature>
<protein>
    <recommendedName>
        <fullName evidence="4">Dentin sialophosphoprotein-like</fullName>
    </recommendedName>
</protein>
<feature type="compositionally biased region" description="Basic and acidic residues" evidence="1">
    <location>
        <begin position="144"/>
        <end position="161"/>
    </location>
</feature>
<feature type="compositionally biased region" description="Basic and acidic residues" evidence="1">
    <location>
        <begin position="597"/>
        <end position="616"/>
    </location>
</feature>